<dbReference type="InterPro" id="IPR003593">
    <property type="entry name" value="AAA+_ATPase"/>
</dbReference>
<comment type="induction">
    <text evidence="10">By heat shock.</text>
</comment>
<evidence type="ECO:0000256" key="6">
    <source>
        <dbReference type="ARBA" id="ARBA00022825"/>
    </source>
</evidence>
<dbReference type="Gene3D" id="3.40.50.300">
    <property type="entry name" value="P-loop containing nucleotide triphosphate hydrolases"/>
    <property type="match status" value="1"/>
</dbReference>
<dbReference type="NCBIfam" id="TIGR00763">
    <property type="entry name" value="lon"/>
    <property type="match status" value="1"/>
</dbReference>
<comment type="similarity">
    <text evidence="10 11 14 15">Belongs to the peptidase S16 family.</text>
</comment>
<evidence type="ECO:0000313" key="19">
    <source>
        <dbReference type="EMBL" id="QKE90525.1"/>
    </source>
</evidence>
<dbReference type="InterPro" id="IPR054594">
    <property type="entry name" value="Lon_lid"/>
</dbReference>
<dbReference type="GO" id="GO:0016887">
    <property type="term" value="F:ATP hydrolysis activity"/>
    <property type="evidence" value="ECO:0007669"/>
    <property type="project" value="UniProtKB-UniRule"/>
</dbReference>
<evidence type="ECO:0000259" key="17">
    <source>
        <dbReference type="PROSITE" id="PS51786"/>
    </source>
</evidence>
<dbReference type="SUPFAM" id="SSF88697">
    <property type="entry name" value="PUA domain-like"/>
    <property type="match status" value="1"/>
</dbReference>
<feature type="active site" evidence="10 12">
    <location>
        <position position="773"/>
    </location>
</feature>
<dbReference type="PANTHER" id="PTHR10046">
    <property type="entry name" value="ATP DEPENDENT LON PROTEASE FAMILY MEMBER"/>
    <property type="match status" value="1"/>
</dbReference>
<dbReference type="GO" id="GO:0034605">
    <property type="term" value="P:cellular response to heat"/>
    <property type="evidence" value="ECO:0007669"/>
    <property type="project" value="UniProtKB-UniRule"/>
</dbReference>
<dbReference type="InterPro" id="IPR004815">
    <property type="entry name" value="Lon_bac/euk-typ"/>
</dbReference>
<keyword evidence="6 10" id="KW-0720">Serine protease</keyword>
<organism evidence="19 20">
    <name type="scientific">Lichenicola cladoniae</name>
    <dbReference type="NCBI Taxonomy" id="1484109"/>
    <lineage>
        <taxon>Bacteria</taxon>
        <taxon>Pseudomonadati</taxon>
        <taxon>Pseudomonadota</taxon>
        <taxon>Alphaproteobacteria</taxon>
        <taxon>Acetobacterales</taxon>
        <taxon>Acetobacteraceae</taxon>
        <taxon>Lichenicola</taxon>
    </lineage>
</organism>
<dbReference type="Pfam" id="PF05362">
    <property type="entry name" value="Lon_C"/>
    <property type="match status" value="1"/>
</dbReference>
<dbReference type="Pfam" id="PF00004">
    <property type="entry name" value="AAA"/>
    <property type="match status" value="1"/>
</dbReference>
<evidence type="ECO:0000256" key="16">
    <source>
        <dbReference type="SAM" id="MobiDB-lite"/>
    </source>
</evidence>
<proteinExistence type="evidence at transcript level"/>
<evidence type="ECO:0000256" key="7">
    <source>
        <dbReference type="ARBA" id="ARBA00022840"/>
    </source>
</evidence>
<dbReference type="SMART" id="SM00464">
    <property type="entry name" value="LON"/>
    <property type="match status" value="1"/>
</dbReference>
<accession>A0A6M8HQI0</accession>
<dbReference type="InterPro" id="IPR008268">
    <property type="entry name" value="Peptidase_S16_AS"/>
</dbReference>
<dbReference type="Pfam" id="PF02190">
    <property type="entry name" value="LON_substr_bdg"/>
    <property type="match status" value="1"/>
</dbReference>
<name>A0A6M8HQI0_9PROT</name>
<feature type="compositionally biased region" description="Basic and acidic residues" evidence="16">
    <location>
        <begin position="1"/>
        <end position="11"/>
    </location>
</feature>
<comment type="subcellular location">
    <subcellularLocation>
        <location evidence="1 10 11">Cytoplasm</location>
    </subcellularLocation>
</comment>
<feature type="region of interest" description="Disordered" evidence="16">
    <location>
        <begin position="1"/>
        <end position="35"/>
    </location>
</feature>
<dbReference type="PROSITE" id="PS51786">
    <property type="entry name" value="LON_PROTEOLYTIC"/>
    <property type="match status" value="1"/>
</dbReference>
<dbReference type="GO" id="GO:0006515">
    <property type="term" value="P:protein quality control for misfolded or incompletely synthesized proteins"/>
    <property type="evidence" value="ECO:0007669"/>
    <property type="project" value="UniProtKB-UniRule"/>
</dbReference>
<dbReference type="FunFam" id="1.20.58.1480:FF:000001">
    <property type="entry name" value="Lon protease"/>
    <property type="match status" value="1"/>
</dbReference>
<evidence type="ECO:0000256" key="11">
    <source>
        <dbReference type="PIRNR" id="PIRNR001174"/>
    </source>
</evidence>
<dbReference type="HAMAP" id="MF_01973">
    <property type="entry name" value="lon_bact"/>
    <property type="match status" value="1"/>
</dbReference>
<keyword evidence="5 10" id="KW-0378">Hydrolase</keyword>
<dbReference type="EC" id="3.4.21.53" evidence="10 11"/>
<dbReference type="PROSITE" id="PS01046">
    <property type="entry name" value="LON_SER"/>
    <property type="match status" value="1"/>
</dbReference>
<dbReference type="PROSITE" id="PS51787">
    <property type="entry name" value="LON_N"/>
    <property type="match status" value="1"/>
</dbReference>
<dbReference type="SMART" id="SM00382">
    <property type="entry name" value="AAA"/>
    <property type="match status" value="1"/>
</dbReference>
<dbReference type="InterPro" id="IPR003111">
    <property type="entry name" value="Lon_prtase_N"/>
</dbReference>
<evidence type="ECO:0000256" key="2">
    <source>
        <dbReference type="ARBA" id="ARBA00022490"/>
    </source>
</evidence>
<dbReference type="InterPro" id="IPR015947">
    <property type="entry name" value="PUA-like_sf"/>
</dbReference>
<evidence type="ECO:0000256" key="8">
    <source>
        <dbReference type="ARBA" id="ARBA00023016"/>
    </source>
</evidence>
<dbReference type="InterPro" id="IPR008269">
    <property type="entry name" value="Lon_proteolytic"/>
</dbReference>
<gene>
    <name evidence="10 19" type="primary">lon</name>
    <name evidence="19" type="ORF">HN018_11195</name>
</gene>
<keyword evidence="3 10" id="KW-0645">Protease</keyword>
<dbReference type="FunFam" id="3.40.50.300:FF:000021">
    <property type="entry name" value="Lon protease homolog"/>
    <property type="match status" value="1"/>
</dbReference>
<dbReference type="RefSeq" id="WP_171835473.1">
    <property type="nucleotide sequence ID" value="NZ_CP053708.1"/>
</dbReference>
<evidence type="ECO:0000256" key="14">
    <source>
        <dbReference type="PROSITE-ProRule" id="PRU01122"/>
    </source>
</evidence>
<dbReference type="GO" id="GO:0004176">
    <property type="term" value="F:ATP-dependent peptidase activity"/>
    <property type="evidence" value="ECO:0007669"/>
    <property type="project" value="UniProtKB-UniRule"/>
</dbReference>
<feature type="active site" evidence="10 12">
    <location>
        <position position="730"/>
    </location>
</feature>
<dbReference type="InterPro" id="IPR020568">
    <property type="entry name" value="Ribosomal_Su5_D2-typ_SF"/>
</dbReference>
<feature type="compositionally biased region" description="Acidic residues" evidence="16">
    <location>
        <begin position="12"/>
        <end position="23"/>
    </location>
</feature>
<dbReference type="Gene3D" id="1.20.5.5270">
    <property type="match status" value="1"/>
</dbReference>
<dbReference type="GO" id="GO:0043565">
    <property type="term" value="F:sequence-specific DNA binding"/>
    <property type="evidence" value="ECO:0007669"/>
    <property type="project" value="UniProtKB-UniRule"/>
</dbReference>
<dbReference type="FunFam" id="1.20.5.5270:FF:000002">
    <property type="entry name" value="Lon protease homolog"/>
    <property type="match status" value="1"/>
</dbReference>
<keyword evidence="7 10" id="KW-0067">ATP-binding</keyword>
<evidence type="ECO:0000256" key="4">
    <source>
        <dbReference type="ARBA" id="ARBA00022741"/>
    </source>
</evidence>
<dbReference type="Gene3D" id="2.30.130.40">
    <property type="entry name" value="LON domain-like"/>
    <property type="match status" value="1"/>
</dbReference>
<dbReference type="AlphaFoldDB" id="A0A6M8HQI0"/>
<dbReference type="CDD" id="cd19500">
    <property type="entry name" value="RecA-like_Lon"/>
    <property type="match status" value="1"/>
</dbReference>
<dbReference type="InterPro" id="IPR003959">
    <property type="entry name" value="ATPase_AAA_core"/>
</dbReference>
<dbReference type="Gene3D" id="1.10.8.60">
    <property type="match status" value="1"/>
</dbReference>
<dbReference type="GO" id="GO:0005524">
    <property type="term" value="F:ATP binding"/>
    <property type="evidence" value="ECO:0007669"/>
    <property type="project" value="UniProtKB-UniRule"/>
</dbReference>
<evidence type="ECO:0000256" key="15">
    <source>
        <dbReference type="RuleBase" id="RU000591"/>
    </source>
</evidence>
<evidence type="ECO:0000256" key="9">
    <source>
        <dbReference type="ARBA" id="ARBA00050665"/>
    </source>
</evidence>
<keyword evidence="20" id="KW-1185">Reference proteome</keyword>
<keyword evidence="8 10" id="KW-0346">Stress response</keyword>
<evidence type="ECO:0000256" key="1">
    <source>
        <dbReference type="ARBA" id="ARBA00004496"/>
    </source>
</evidence>
<keyword evidence="4 10" id="KW-0547">Nucleotide-binding</keyword>
<dbReference type="InterPro" id="IPR027417">
    <property type="entry name" value="P-loop_NTPase"/>
</dbReference>
<dbReference type="InterPro" id="IPR027543">
    <property type="entry name" value="Lon_bac"/>
</dbReference>
<dbReference type="Pfam" id="PF22667">
    <property type="entry name" value="Lon_lid"/>
    <property type="match status" value="1"/>
</dbReference>
<dbReference type="Gene3D" id="1.20.58.1480">
    <property type="match status" value="1"/>
</dbReference>
<dbReference type="SUPFAM" id="SSF54211">
    <property type="entry name" value="Ribosomal protein S5 domain 2-like"/>
    <property type="match status" value="1"/>
</dbReference>
<dbReference type="PRINTS" id="PR00830">
    <property type="entry name" value="ENDOLAPTASE"/>
</dbReference>
<dbReference type="InterPro" id="IPR014721">
    <property type="entry name" value="Ribsml_uS5_D2-typ_fold_subgr"/>
</dbReference>
<dbReference type="NCBIfam" id="NF008053">
    <property type="entry name" value="PRK10787.1"/>
    <property type="match status" value="1"/>
</dbReference>
<keyword evidence="2 10" id="KW-0963">Cytoplasm</keyword>
<dbReference type="InterPro" id="IPR027065">
    <property type="entry name" value="Lon_Prtase"/>
</dbReference>
<dbReference type="GO" id="GO:0005737">
    <property type="term" value="C:cytoplasm"/>
    <property type="evidence" value="ECO:0007669"/>
    <property type="project" value="UniProtKB-SubCell"/>
</dbReference>
<dbReference type="GO" id="GO:0004252">
    <property type="term" value="F:serine-type endopeptidase activity"/>
    <property type="evidence" value="ECO:0007669"/>
    <property type="project" value="UniProtKB-UniRule"/>
</dbReference>
<dbReference type="SUPFAM" id="SSF52540">
    <property type="entry name" value="P-loop containing nucleoside triphosphate hydrolases"/>
    <property type="match status" value="1"/>
</dbReference>
<dbReference type="EMBL" id="CP053708">
    <property type="protein sequence ID" value="QKE90525.1"/>
    <property type="molecule type" value="Genomic_DNA"/>
</dbReference>
<comment type="function">
    <text evidence="10">ATP-dependent serine protease that mediates the selective degradation of mutant and abnormal proteins as well as certain short-lived regulatory proteins. Required for cellular homeostasis and for survival from DNA damage and developmental changes induced by stress. Degrades polypeptides processively to yield small peptide fragments that are 5 to 10 amino acids long. Binds to DNA in a double-stranded, site-specific manner.</text>
</comment>
<evidence type="ECO:0000256" key="13">
    <source>
        <dbReference type="PIRSR" id="PIRSR001174-2"/>
    </source>
</evidence>
<feature type="domain" description="Lon N-terminal" evidence="18">
    <location>
        <begin position="62"/>
        <end position="256"/>
    </location>
</feature>
<dbReference type="InterPro" id="IPR046336">
    <property type="entry name" value="Lon_prtase_N_sf"/>
</dbReference>
<reference evidence="19 20" key="1">
    <citation type="journal article" date="2014" name="World J. Microbiol. Biotechnol.">
        <title>Biodiversity and physiological characteristics of Antarctic and Arctic lichens-associated bacteria.</title>
        <authorList>
            <person name="Lee Y.M."/>
            <person name="Kim E.H."/>
            <person name="Lee H.K."/>
            <person name="Hong S.G."/>
        </authorList>
    </citation>
    <scope>NUCLEOTIDE SEQUENCE [LARGE SCALE GENOMIC DNA]</scope>
    <source>
        <strain evidence="19 20">PAMC 26569</strain>
    </source>
</reference>
<evidence type="ECO:0000256" key="3">
    <source>
        <dbReference type="ARBA" id="ARBA00022670"/>
    </source>
</evidence>
<evidence type="ECO:0000256" key="5">
    <source>
        <dbReference type="ARBA" id="ARBA00022801"/>
    </source>
</evidence>
<comment type="catalytic activity">
    <reaction evidence="9 10 11 14">
        <text>Hydrolysis of proteins in presence of ATP.</text>
        <dbReference type="EC" id="3.4.21.53"/>
    </reaction>
</comment>
<protein>
    <recommendedName>
        <fullName evidence="10 11">Lon protease</fullName>
        <ecNumber evidence="10 11">3.4.21.53</ecNumber>
    </recommendedName>
    <alternativeName>
        <fullName evidence="10">ATP-dependent protease La</fullName>
    </alternativeName>
</protein>
<comment type="subunit">
    <text evidence="10 11">Homohexamer. Organized in a ring with a central cavity.</text>
</comment>
<feature type="domain" description="Lon proteolytic" evidence="17">
    <location>
        <begin position="643"/>
        <end position="824"/>
    </location>
</feature>
<feature type="binding site" evidence="10 13">
    <location>
        <begin position="408"/>
        <end position="415"/>
    </location>
    <ligand>
        <name>ATP</name>
        <dbReference type="ChEBI" id="CHEBI:30616"/>
    </ligand>
</feature>
<dbReference type="Proteomes" id="UP000500767">
    <property type="component" value="Chromosome"/>
</dbReference>
<evidence type="ECO:0000256" key="12">
    <source>
        <dbReference type="PIRSR" id="PIRSR001174-1"/>
    </source>
</evidence>
<sequence length="852" mass="94059">MVKDTDGKPEGFDTEDTDTEGADETLPAVDPAPAAVETEQAASAEVQADGSGSSRALGETTLAVLPLRDIVVFPHMIVPLFVGREKSVRALEAVTKEDKQILLVAQKNAAQDDPTADDIYRCGTVSTILQLLKLPDGTVKVLVEGGRRARIREFCETESHFEAVVEEMPEEAPAEGSEVEALGRTVVSQFEQYIKLNKKIAPEVLVSLNQIEEPSKLADTIASHLNLKISEKQELLETLPVGERLERVFAHMEAEIGVLQVEKRIRNRVKRQMEKTQREYYLNEQLKAIQKELGDGEDGKDETSELEDKIKKTKFTKEALDKATGELKKLRAMSPMSAESTVVRNYLDWMVSIPWKKRSKVRNDLLEAEKVLDADHYGLEKVKERILEYLAVQSRANKLKGPILCLVGPPGVGKTSLGKSIAKATGRNFVRMSLGGVRDEAEIRGHRRTYIGSMPGKVIQGMKKAKSSNPLFLLDEIDKLGADWRGDPSSALLEVLDPEQNSTFADHYLEVDYDLSDVMFVTTANSLNMPQPLLDRMEIIRIPGYTEDEKVEIAKRHLLAKQTEAHSLKPDEWSLSDDALRELVRTYTREAGVRNLEREIANLARKAVKEIVTGKAKKVTITKKNLEKYAGVKRYRYGEAESEDMVGVVTGLAWTEVGGEILTIESVMLPGKGLVKTTGKLGDVMQESVSAALSYVRSRSINFGIKPTLFEKRDIHVHVPEGATPKDGPSAGIAMATSIVSVMTGIPIRRDIAMTGEITLRGRVLPIGGLKEKLLAAMRAGITTVFFPKDNEKDIAEIPESVKKFIKLIPVAHVDEVIRQALVRNPEAIEWEEPAEPVAAPVAAGVSPSLPH</sequence>
<dbReference type="KEGG" id="lck:HN018_11195"/>
<evidence type="ECO:0000259" key="18">
    <source>
        <dbReference type="PROSITE" id="PS51787"/>
    </source>
</evidence>
<evidence type="ECO:0000313" key="20">
    <source>
        <dbReference type="Proteomes" id="UP000500767"/>
    </source>
</evidence>
<evidence type="ECO:0000256" key="10">
    <source>
        <dbReference type="HAMAP-Rule" id="MF_01973"/>
    </source>
</evidence>
<dbReference type="PIRSF" id="PIRSF001174">
    <property type="entry name" value="Lon_proteas"/>
    <property type="match status" value="1"/>
</dbReference>
<dbReference type="Gene3D" id="3.30.230.10">
    <property type="match status" value="1"/>
</dbReference>